<reference evidence="1 2" key="1">
    <citation type="submission" date="2020-08" db="EMBL/GenBank/DDBJ databases">
        <title>Genomic Encyclopedia of Type Strains, Phase IV (KMG-IV): sequencing the most valuable type-strain genomes for metagenomic binning, comparative biology and taxonomic classification.</title>
        <authorList>
            <person name="Goeker M."/>
        </authorList>
    </citation>
    <scope>NUCLEOTIDE SEQUENCE [LARGE SCALE GENOMIC DNA]</scope>
    <source>
        <strain evidence="1 2">DSM 19371</strain>
    </source>
</reference>
<dbReference type="EMBL" id="JACIEU010000028">
    <property type="protein sequence ID" value="MBB4151017.1"/>
    <property type="molecule type" value="Genomic_DNA"/>
</dbReference>
<name>A0A7W6PZ69_9SPHN</name>
<evidence type="ECO:0000313" key="2">
    <source>
        <dbReference type="Proteomes" id="UP000590524"/>
    </source>
</evidence>
<proteinExistence type="predicted"/>
<accession>A0A7W6PZ69</accession>
<gene>
    <name evidence="1" type="ORF">GGQ90_004828</name>
</gene>
<dbReference type="Proteomes" id="UP000590524">
    <property type="component" value="Unassembled WGS sequence"/>
</dbReference>
<keyword evidence="2" id="KW-1185">Reference proteome</keyword>
<comment type="caution">
    <text evidence="1">The sequence shown here is derived from an EMBL/GenBank/DDBJ whole genome shotgun (WGS) entry which is preliminary data.</text>
</comment>
<dbReference type="RefSeq" id="WP_223178420.1">
    <property type="nucleotide sequence ID" value="NZ_JACIEU010000028.1"/>
</dbReference>
<protein>
    <submittedName>
        <fullName evidence="1">Uncharacterized protein</fullName>
    </submittedName>
</protein>
<evidence type="ECO:0000313" key="1">
    <source>
        <dbReference type="EMBL" id="MBB4151017.1"/>
    </source>
</evidence>
<sequence length="103" mass="11429">MAKPPDAKQVVIALPFVRTAGLRELGKEIFPFKRVYEKNWHSMHPGANAALIRGLEKKFPLDSTQGRTKILDRVGRSPRLRKGATKGKELGHVAAIFPFPASL</sequence>
<organism evidence="1 2">
    <name type="scientific">Sphingobium scionense</name>
    <dbReference type="NCBI Taxonomy" id="1404341"/>
    <lineage>
        <taxon>Bacteria</taxon>
        <taxon>Pseudomonadati</taxon>
        <taxon>Pseudomonadota</taxon>
        <taxon>Alphaproteobacteria</taxon>
        <taxon>Sphingomonadales</taxon>
        <taxon>Sphingomonadaceae</taxon>
        <taxon>Sphingobium</taxon>
    </lineage>
</organism>
<dbReference type="AlphaFoldDB" id="A0A7W6PZ69"/>